<dbReference type="AlphaFoldDB" id="A0A927I0M3"/>
<organism evidence="3 4">
    <name type="scientific">Bosea spartocytisi</name>
    <dbReference type="NCBI Taxonomy" id="2773451"/>
    <lineage>
        <taxon>Bacteria</taxon>
        <taxon>Pseudomonadati</taxon>
        <taxon>Pseudomonadota</taxon>
        <taxon>Alphaproteobacteria</taxon>
        <taxon>Hyphomicrobiales</taxon>
        <taxon>Boseaceae</taxon>
        <taxon>Bosea</taxon>
    </lineage>
</organism>
<reference evidence="3" key="1">
    <citation type="submission" date="2020-09" db="EMBL/GenBank/DDBJ databases">
        <title>Bosea spartocytisi sp. nov. a root nodule endophyte of Spartocytisus supranubius in the high mountain ecosystem fo the Teide National Park (Canary Islands, Spain).</title>
        <authorList>
            <person name="Pulido-Suarez L."/>
            <person name="Peix A."/>
            <person name="Igual J.M."/>
            <person name="Socas-Perez N."/>
            <person name="Velazquez E."/>
            <person name="Flores-Felix J.D."/>
            <person name="Leon-Barrios M."/>
        </authorList>
    </citation>
    <scope>NUCLEOTIDE SEQUENCE</scope>
    <source>
        <strain evidence="3">SSUT16</strain>
    </source>
</reference>
<name>A0A927I0M3_9HYPH</name>
<keyword evidence="2" id="KW-1133">Transmembrane helix</keyword>
<keyword evidence="2" id="KW-0472">Membrane</keyword>
<sequence length="592" mass="64122">MGDSVEDNERLDEQAVASIRAGLARILASDVFSAAPQLSAFLSFVVERAVEGRRAELKGYTIAVEALGRPADFDPQADPIVRVEAGRLRRALTQYYAGEGQDDPVRMTMPVGGYAPVFAFVEPGDRVGPEPFVPPGGPVDGQDMRADIAERDAAARRWLLVALAVLACALLALLVWYLEPFGETPQSNLVTQTSRPADTSPPEVARDRSTAPSAQLVSVAIVIPRVPTDPKLAEAVRRVAEVLVDVTARFDDLLVIKAPAPGAPPPEGVDYVFEISILSTEGALEGFGRLRAAKDGRIVWTASSSRPVGELLQDQDLVDLARRVGTRLAEPFGVIHADFRQNSSAPAMQCIFQAFDYRRFMTPEKRVAARTCLEQLVERDPGFYPAWAQFALLMAGEYAAAPDAGRSASLDRAMAATLTAIRLAPSGARAQQAMMEILFLRGSVADAIRAGREAVNRNPYDPDIMATLGSLYVRLNRPAEGLPLLERAIEISAGRPPWYDFYAFLAAYLTGARRLSETYSAVLEADGTPFSLLGQALQASMSGDSTRRDFALSELARRSPLFGSDPRLYLARRGFSEDVTQRIVGDLGIAGR</sequence>
<dbReference type="InterPro" id="IPR011990">
    <property type="entry name" value="TPR-like_helical_dom_sf"/>
</dbReference>
<feature type="compositionally biased region" description="Polar residues" evidence="1">
    <location>
        <begin position="187"/>
        <end position="197"/>
    </location>
</feature>
<gene>
    <name evidence="3" type="ORF">IED13_13255</name>
</gene>
<accession>A0A927I0M3</accession>
<feature type="region of interest" description="Disordered" evidence="1">
    <location>
        <begin position="187"/>
        <end position="209"/>
    </location>
</feature>
<evidence type="ECO:0000313" key="3">
    <source>
        <dbReference type="EMBL" id="MBD3846671.1"/>
    </source>
</evidence>
<comment type="caution">
    <text evidence="3">The sequence shown here is derived from an EMBL/GenBank/DDBJ whole genome shotgun (WGS) entry which is preliminary data.</text>
</comment>
<evidence type="ECO:0000256" key="2">
    <source>
        <dbReference type="SAM" id="Phobius"/>
    </source>
</evidence>
<keyword evidence="4" id="KW-1185">Reference proteome</keyword>
<keyword evidence="2" id="KW-0812">Transmembrane</keyword>
<protein>
    <recommendedName>
        <fullName evidence="5">Adenylate cyclase</fullName>
    </recommendedName>
</protein>
<dbReference type="SUPFAM" id="SSF48452">
    <property type="entry name" value="TPR-like"/>
    <property type="match status" value="1"/>
</dbReference>
<dbReference type="Proteomes" id="UP000619295">
    <property type="component" value="Unassembled WGS sequence"/>
</dbReference>
<feature type="transmembrane region" description="Helical" evidence="2">
    <location>
        <begin position="158"/>
        <end position="178"/>
    </location>
</feature>
<dbReference type="EMBL" id="JACXWY010000007">
    <property type="protein sequence ID" value="MBD3846671.1"/>
    <property type="molecule type" value="Genomic_DNA"/>
</dbReference>
<proteinExistence type="predicted"/>
<evidence type="ECO:0008006" key="5">
    <source>
        <dbReference type="Google" id="ProtNLM"/>
    </source>
</evidence>
<dbReference type="RefSeq" id="WP_191124440.1">
    <property type="nucleotide sequence ID" value="NZ_JACXWY010000007.1"/>
</dbReference>
<evidence type="ECO:0000256" key="1">
    <source>
        <dbReference type="SAM" id="MobiDB-lite"/>
    </source>
</evidence>
<evidence type="ECO:0000313" key="4">
    <source>
        <dbReference type="Proteomes" id="UP000619295"/>
    </source>
</evidence>
<dbReference type="Gene3D" id="1.25.40.10">
    <property type="entry name" value="Tetratricopeptide repeat domain"/>
    <property type="match status" value="1"/>
</dbReference>